<comment type="caution">
    <text evidence="1">The sequence shown here is derived from an EMBL/GenBank/DDBJ whole genome shotgun (WGS) entry which is preliminary data.</text>
</comment>
<proteinExistence type="predicted"/>
<dbReference type="AlphaFoldDB" id="A0ABD2C8S9"/>
<evidence type="ECO:0000313" key="1">
    <source>
        <dbReference type="EMBL" id="KAL2741459.1"/>
    </source>
</evidence>
<evidence type="ECO:0000313" key="2">
    <source>
        <dbReference type="Proteomes" id="UP001607302"/>
    </source>
</evidence>
<dbReference type="Proteomes" id="UP001607302">
    <property type="component" value="Unassembled WGS sequence"/>
</dbReference>
<protein>
    <submittedName>
        <fullName evidence="1">Uncharacterized protein</fullName>
    </submittedName>
</protein>
<keyword evidence="2" id="KW-1185">Reference proteome</keyword>
<organism evidence="1 2">
    <name type="scientific">Vespula squamosa</name>
    <name type="common">Southern yellow jacket</name>
    <name type="synonym">Wasp</name>
    <dbReference type="NCBI Taxonomy" id="30214"/>
    <lineage>
        <taxon>Eukaryota</taxon>
        <taxon>Metazoa</taxon>
        <taxon>Ecdysozoa</taxon>
        <taxon>Arthropoda</taxon>
        <taxon>Hexapoda</taxon>
        <taxon>Insecta</taxon>
        <taxon>Pterygota</taxon>
        <taxon>Neoptera</taxon>
        <taxon>Endopterygota</taxon>
        <taxon>Hymenoptera</taxon>
        <taxon>Apocrita</taxon>
        <taxon>Aculeata</taxon>
        <taxon>Vespoidea</taxon>
        <taxon>Vespidae</taxon>
        <taxon>Vespinae</taxon>
        <taxon>Vespula</taxon>
    </lineage>
</organism>
<sequence>MLESYYNGQLFHERITCDKIIDKTNNITWDYSEIAQACEISKRQTGTFLKNTLSVNYTLTICISKPTKKVTILNSKHKRVLIKNKTAKKQNN</sequence>
<accession>A0ABD2C8S9</accession>
<gene>
    <name evidence="1" type="ORF">V1478_000155</name>
</gene>
<reference evidence="1 2" key="1">
    <citation type="journal article" date="2024" name="Ann. Entomol. Soc. Am.">
        <title>Genomic analyses of the southern and eastern yellowjacket wasps (Hymenoptera: Vespidae) reveal evolutionary signatures of social life.</title>
        <authorList>
            <person name="Catto M.A."/>
            <person name="Caine P.B."/>
            <person name="Orr S.E."/>
            <person name="Hunt B.G."/>
            <person name="Goodisman M.A.D."/>
        </authorList>
    </citation>
    <scope>NUCLEOTIDE SEQUENCE [LARGE SCALE GENOMIC DNA]</scope>
    <source>
        <strain evidence="1">233</strain>
        <tissue evidence="1">Head and thorax</tissue>
    </source>
</reference>
<name>A0ABD2C8S9_VESSQ</name>
<dbReference type="EMBL" id="JAUDFV010000018">
    <property type="protein sequence ID" value="KAL2741459.1"/>
    <property type="molecule type" value="Genomic_DNA"/>
</dbReference>